<dbReference type="AlphaFoldDB" id="A0A427YXD8"/>
<dbReference type="InterPro" id="IPR006076">
    <property type="entry name" value="FAD-dep_OxRdtase"/>
</dbReference>
<dbReference type="STRING" id="1890683.A0A427YXD8"/>
<accession>A0A427YXD8</accession>
<comment type="caution">
    <text evidence="2">The sequence shown here is derived from an EMBL/GenBank/DDBJ whole genome shotgun (WGS) entry which is preliminary data.</text>
</comment>
<dbReference type="PANTHER" id="PTHR13847">
    <property type="entry name" value="SARCOSINE DEHYDROGENASE-RELATED"/>
    <property type="match status" value="1"/>
</dbReference>
<evidence type="ECO:0000259" key="1">
    <source>
        <dbReference type="Pfam" id="PF01266"/>
    </source>
</evidence>
<proteinExistence type="predicted"/>
<dbReference type="PANTHER" id="PTHR13847:SF150">
    <property type="entry name" value="OXIDOREDUCTASE TDA3-RELATED"/>
    <property type="match status" value="1"/>
</dbReference>
<reference evidence="2 3" key="1">
    <citation type="submission" date="2018-11" db="EMBL/GenBank/DDBJ databases">
        <title>Genome sequence of Saitozyma podzolica DSM 27192.</title>
        <authorList>
            <person name="Aliyu H."/>
            <person name="Gorte O."/>
            <person name="Ochsenreither K."/>
        </authorList>
    </citation>
    <scope>NUCLEOTIDE SEQUENCE [LARGE SCALE GENOMIC DNA]</scope>
    <source>
        <strain evidence="2 3">DSM 27192</strain>
    </source>
</reference>
<keyword evidence="3" id="KW-1185">Reference proteome</keyword>
<evidence type="ECO:0000313" key="2">
    <source>
        <dbReference type="EMBL" id="RSH95743.1"/>
    </source>
</evidence>
<protein>
    <recommendedName>
        <fullName evidence="1">FAD dependent oxidoreductase domain-containing protein</fullName>
    </recommendedName>
</protein>
<sequence length="397" mass="42383">MTPLPPLVDVVIVGGGIVGITTAYYLLSNPNSPHPTQVTLIEPVDVAHAASGRAMGMIGRDWQESSTRQLAQLSWQCYEELAAKSGGRDAWDWMESEALGVEVVSGAQLSRYRSLPKGNSREQVSIGHSTGKCTTWGRAGLAMCESSRHPFLRREPLACRLTHNSTPAKFCQFVHAECTKLGLRTVFGRPTAFDHQTSLTVSLNDGTAEELPFTRLLLSAGPWTTVVAKQLGLPCPLIGNLPGHSIHIAPSPGWSDDLVGKSIFAGITDETEDSMDAIAWGGGERRGGQSEHGCTSSVELVSRQEGYVYVAGENRTPTTARNGIPDPQAVNGALDVDLVGRLCRSAAKLSPLLDIRKGAKLVHSQVCYRPTRPGGTPVLSKLGGSSSIYIAAGHGPW</sequence>
<dbReference type="Gene3D" id="3.50.50.60">
    <property type="entry name" value="FAD/NAD(P)-binding domain"/>
    <property type="match status" value="1"/>
</dbReference>
<dbReference type="GO" id="GO:0005737">
    <property type="term" value="C:cytoplasm"/>
    <property type="evidence" value="ECO:0007669"/>
    <property type="project" value="TreeGrafter"/>
</dbReference>
<evidence type="ECO:0000313" key="3">
    <source>
        <dbReference type="Proteomes" id="UP000279259"/>
    </source>
</evidence>
<name>A0A427YXD8_9TREE</name>
<dbReference type="Pfam" id="PF01266">
    <property type="entry name" value="DAO"/>
    <property type="match status" value="1"/>
</dbReference>
<feature type="domain" description="FAD dependent oxidoreductase" evidence="1">
    <location>
        <begin position="9"/>
        <end position="395"/>
    </location>
</feature>
<dbReference type="EMBL" id="RSCD01000001">
    <property type="protein sequence ID" value="RSH95743.1"/>
    <property type="molecule type" value="Genomic_DNA"/>
</dbReference>
<dbReference type="OrthoDB" id="498204at2759"/>
<dbReference type="Gene3D" id="3.30.9.10">
    <property type="entry name" value="D-Amino Acid Oxidase, subunit A, domain 2"/>
    <property type="match status" value="1"/>
</dbReference>
<dbReference type="SUPFAM" id="SSF51905">
    <property type="entry name" value="FAD/NAD(P)-binding domain"/>
    <property type="match status" value="1"/>
</dbReference>
<gene>
    <name evidence="2" type="ORF">EHS25_000835</name>
</gene>
<dbReference type="InterPro" id="IPR036188">
    <property type="entry name" value="FAD/NAD-bd_sf"/>
</dbReference>
<dbReference type="Proteomes" id="UP000279259">
    <property type="component" value="Unassembled WGS sequence"/>
</dbReference>
<organism evidence="2 3">
    <name type="scientific">Saitozyma podzolica</name>
    <dbReference type="NCBI Taxonomy" id="1890683"/>
    <lineage>
        <taxon>Eukaryota</taxon>
        <taxon>Fungi</taxon>
        <taxon>Dikarya</taxon>
        <taxon>Basidiomycota</taxon>
        <taxon>Agaricomycotina</taxon>
        <taxon>Tremellomycetes</taxon>
        <taxon>Tremellales</taxon>
        <taxon>Trimorphomycetaceae</taxon>
        <taxon>Saitozyma</taxon>
    </lineage>
</organism>